<organism evidence="1 2">
    <name type="scientific">Occultella aeris</name>
    <dbReference type="NCBI Taxonomy" id="2761496"/>
    <lineage>
        <taxon>Bacteria</taxon>
        <taxon>Bacillati</taxon>
        <taxon>Actinomycetota</taxon>
        <taxon>Actinomycetes</taxon>
        <taxon>Micrococcales</taxon>
        <taxon>Ruaniaceae</taxon>
        <taxon>Occultella</taxon>
    </lineage>
</organism>
<dbReference type="Proteomes" id="UP000419743">
    <property type="component" value="Unassembled WGS sequence"/>
</dbReference>
<gene>
    <name evidence="1" type="ORF">HALOF300_02894</name>
</gene>
<dbReference type="AlphaFoldDB" id="A0A7M4DL78"/>
<reference evidence="1 2" key="1">
    <citation type="submission" date="2019-11" db="EMBL/GenBank/DDBJ databases">
        <authorList>
            <person name="Criscuolo A."/>
        </authorList>
    </citation>
    <scope>NUCLEOTIDE SEQUENCE [LARGE SCALE GENOMIC DNA]</scope>
    <source>
        <strain evidence="1">CIP111667</strain>
    </source>
</reference>
<evidence type="ECO:0000313" key="1">
    <source>
        <dbReference type="EMBL" id="VZO37974.1"/>
    </source>
</evidence>
<dbReference type="EMBL" id="CACRYJ010000042">
    <property type="protein sequence ID" value="VZO37974.1"/>
    <property type="molecule type" value="Genomic_DNA"/>
</dbReference>
<keyword evidence="2" id="KW-1185">Reference proteome</keyword>
<protein>
    <submittedName>
        <fullName evidence="1">Uncharacterized protein</fullName>
    </submittedName>
</protein>
<accession>A0A7M4DL78</accession>
<name>A0A7M4DL78_9MICO</name>
<dbReference type="RefSeq" id="WP_156741615.1">
    <property type="nucleotide sequence ID" value="NZ_CACRYJ010000042.1"/>
</dbReference>
<proteinExistence type="predicted"/>
<evidence type="ECO:0000313" key="2">
    <source>
        <dbReference type="Proteomes" id="UP000419743"/>
    </source>
</evidence>
<sequence>MPELPTPPELPRTYLTGELTAPVLARMIGAERLVPVRKGAFVVVDPKDPRWHRKRVLALGRCVAATRLLSRDHVFSHTSAALLHGCALWDVDPRVHLFQSGNPSPGHTRNLVRHVGAIGESERTIVNGLTVTTLERTILDCARTLHPRDALVVVDSAMGILVKPDRTDRTGTDKRTAELRARLLRLLDEPGMRRGRRQGRVVIALADPYAESPGESALRWIALARGLPPPVCQSAVRTDAATYYTDMRWRFTLTRPNGTQRIVTIHAEFDGRIEYRGTGPEASRIVTDEKVREDRIRATRAEVVRAVWEDLAHTDRMFARLIDALPISFVHSLRARPELLRP</sequence>
<comment type="caution">
    <text evidence="1">The sequence shown here is derived from an EMBL/GenBank/DDBJ whole genome shotgun (WGS) entry which is preliminary data.</text>
</comment>